<dbReference type="RefSeq" id="XP_025357576.1">
    <property type="nucleotide sequence ID" value="XM_025497132.1"/>
</dbReference>
<dbReference type="SUPFAM" id="SSF52768">
    <property type="entry name" value="Arginase/deacetylase"/>
    <property type="match status" value="1"/>
</dbReference>
<organism evidence="12 13">
    <name type="scientific">Meira miltonrushii</name>
    <dbReference type="NCBI Taxonomy" id="1280837"/>
    <lineage>
        <taxon>Eukaryota</taxon>
        <taxon>Fungi</taxon>
        <taxon>Dikarya</taxon>
        <taxon>Basidiomycota</taxon>
        <taxon>Ustilaginomycotina</taxon>
        <taxon>Exobasidiomycetes</taxon>
        <taxon>Exobasidiales</taxon>
        <taxon>Brachybasidiaceae</taxon>
        <taxon>Meira</taxon>
    </lineage>
</organism>
<evidence type="ECO:0000256" key="9">
    <source>
        <dbReference type="PROSITE-ProRule" id="PRU00742"/>
    </source>
</evidence>
<dbReference type="EMBL" id="KZ819602">
    <property type="protein sequence ID" value="PWN37274.1"/>
    <property type="molecule type" value="Genomic_DNA"/>
</dbReference>
<reference evidence="12 13" key="1">
    <citation type="journal article" date="2018" name="Mol. Biol. Evol.">
        <title>Broad Genomic Sampling Reveals a Smut Pathogenic Ancestry of the Fungal Clade Ustilaginomycotina.</title>
        <authorList>
            <person name="Kijpornyongpan T."/>
            <person name="Mondo S.J."/>
            <person name="Barry K."/>
            <person name="Sandor L."/>
            <person name="Lee J."/>
            <person name="Lipzen A."/>
            <person name="Pangilinan J."/>
            <person name="LaButti K."/>
            <person name="Hainaut M."/>
            <person name="Henrissat B."/>
            <person name="Grigoriev I.V."/>
            <person name="Spatafora J.W."/>
            <person name="Aime M.C."/>
        </authorList>
    </citation>
    <scope>NUCLEOTIDE SEQUENCE [LARGE SCALE GENOMIC DNA]</scope>
    <source>
        <strain evidence="12 13">MCA 3882</strain>
    </source>
</reference>
<dbReference type="InterPro" id="IPR006035">
    <property type="entry name" value="Ureohydrolase"/>
</dbReference>
<feature type="binding site" evidence="8">
    <location>
        <position position="110"/>
    </location>
    <ligand>
        <name>Mn(2+)</name>
        <dbReference type="ChEBI" id="CHEBI:29035"/>
        <label>1</label>
    </ligand>
</feature>
<evidence type="ECO:0000256" key="1">
    <source>
        <dbReference type="ARBA" id="ARBA00005098"/>
    </source>
</evidence>
<protein>
    <recommendedName>
        <fullName evidence="3 11">Arginase</fullName>
        <ecNumber evidence="2 11">3.5.3.1</ecNumber>
    </recommendedName>
</protein>
<dbReference type="PANTHER" id="PTHR43782:SF3">
    <property type="entry name" value="ARGINASE"/>
    <property type="match status" value="1"/>
</dbReference>
<dbReference type="Gene3D" id="3.40.800.10">
    <property type="entry name" value="Ureohydrolase domain"/>
    <property type="match status" value="1"/>
</dbReference>
<name>A0A316VJ73_9BASI</name>
<comment type="similarity">
    <text evidence="9 10">Belongs to the arginase family.</text>
</comment>
<evidence type="ECO:0000256" key="11">
    <source>
        <dbReference type="RuleBase" id="RU361159"/>
    </source>
</evidence>
<dbReference type="InterPro" id="IPR020855">
    <property type="entry name" value="Ureohydrolase_Mn_BS"/>
</dbReference>
<evidence type="ECO:0000256" key="3">
    <source>
        <dbReference type="ARBA" id="ARBA00018123"/>
    </source>
</evidence>
<accession>A0A316VJ73</accession>
<dbReference type="PROSITE" id="PS51409">
    <property type="entry name" value="ARGINASE_2"/>
    <property type="match status" value="1"/>
</dbReference>
<dbReference type="InterPro" id="IPR023696">
    <property type="entry name" value="Ureohydrolase_dom_sf"/>
</dbReference>
<dbReference type="UniPathway" id="UPA00158">
    <property type="reaction ID" value="UER00270"/>
</dbReference>
<feature type="binding site" evidence="8">
    <location>
        <position position="133"/>
    </location>
    <ligand>
        <name>Mn(2+)</name>
        <dbReference type="ChEBI" id="CHEBI:29035"/>
        <label>1</label>
    </ligand>
</feature>
<dbReference type="AlphaFoldDB" id="A0A316VJ73"/>
<dbReference type="GO" id="GO:0006525">
    <property type="term" value="P:arginine metabolic process"/>
    <property type="evidence" value="ECO:0007669"/>
    <property type="project" value="UniProtKB-KW"/>
</dbReference>
<dbReference type="PRINTS" id="PR00116">
    <property type="entry name" value="ARGINASE"/>
</dbReference>
<evidence type="ECO:0000256" key="10">
    <source>
        <dbReference type="RuleBase" id="RU003684"/>
    </source>
</evidence>
<dbReference type="GeneID" id="37018913"/>
<dbReference type="Pfam" id="PF00491">
    <property type="entry name" value="Arginase"/>
    <property type="match status" value="1"/>
</dbReference>
<dbReference type="OrthoDB" id="9992747at2759"/>
<evidence type="ECO:0000256" key="8">
    <source>
        <dbReference type="PIRSR" id="PIRSR036979-1"/>
    </source>
</evidence>
<dbReference type="CDD" id="cd09989">
    <property type="entry name" value="Arginase"/>
    <property type="match status" value="1"/>
</dbReference>
<dbReference type="NCBIfam" id="TIGR01229">
    <property type="entry name" value="rocF_arginase"/>
    <property type="match status" value="1"/>
</dbReference>
<evidence type="ECO:0000256" key="2">
    <source>
        <dbReference type="ARBA" id="ARBA00012168"/>
    </source>
</evidence>
<dbReference type="Proteomes" id="UP000245771">
    <property type="component" value="Unassembled WGS sequence"/>
</dbReference>
<dbReference type="GO" id="GO:0005829">
    <property type="term" value="C:cytosol"/>
    <property type="evidence" value="ECO:0007669"/>
    <property type="project" value="TreeGrafter"/>
</dbReference>
<keyword evidence="5 8" id="KW-0479">Metal-binding</keyword>
<evidence type="ECO:0000313" key="12">
    <source>
        <dbReference type="EMBL" id="PWN37274.1"/>
    </source>
</evidence>
<feature type="binding site" evidence="8">
    <location>
        <position position="245"/>
    </location>
    <ligand>
        <name>Mn(2+)</name>
        <dbReference type="ChEBI" id="CHEBI:29035"/>
        <label>1</label>
    </ligand>
</feature>
<dbReference type="PROSITE" id="PS01053">
    <property type="entry name" value="ARGINASE_1"/>
    <property type="match status" value="1"/>
</dbReference>
<dbReference type="InParanoid" id="A0A316VJ73"/>
<keyword evidence="4 11" id="KW-0056">Arginine metabolism</keyword>
<dbReference type="STRING" id="1280837.A0A316VJ73"/>
<dbReference type="GO" id="GO:0005634">
    <property type="term" value="C:nucleus"/>
    <property type="evidence" value="ECO:0007669"/>
    <property type="project" value="TreeGrafter"/>
</dbReference>
<feature type="binding site" evidence="8">
    <location>
        <position position="137"/>
    </location>
    <ligand>
        <name>Mn(2+)</name>
        <dbReference type="ChEBI" id="CHEBI:29035"/>
        <label>1</label>
    </ligand>
</feature>
<evidence type="ECO:0000256" key="7">
    <source>
        <dbReference type="ARBA" id="ARBA00023211"/>
    </source>
</evidence>
<sequence>MADTPKHYPAKSVSVIGCPFSGGQRRMGVDTGPNSLVEAGLIDQLKGLGWQVGFSGHQAFEDVNKEIAKDEDIGVMKNPRVVSEVSRRVASVVEQHARNGSMPLTLGGDHSLGLGTVTGSLRVHPDAALIWVDAHADINTPETTPSGNLHGCPVSFLLGLPGTDVEPFNKWTPPSKALLKPNSVVYIGLRDVDSGERKILKENNIKAFSMHEVDKYGIGKVVDMALDYVNGGEGKRERPIHLSFDVDALDPSVAPSTGTPVRGGLTFREGHYICEALYETGTLIAMDLMEVNPSLMQERDAEQTIAIGCSLIRSAFGETLL</sequence>
<evidence type="ECO:0000256" key="4">
    <source>
        <dbReference type="ARBA" id="ARBA00022503"/>
    </source>
</evidence>
<dbReference type="GO" id="GO:0000050">
    <property type="term" value="P:urea cycle"/>
    <property type="evidence" value="ECO:0007669"/>
    <property type="project" value="UniProtKB-UniPathway"/>
</dbReference>
<comment type="catalytic activity">
    <reaction evidence="11">
        <text>L-arginine + H2O = urea + L-ornithine</text>
        <dbReference type="Rhea" id="RHEA:20569"/>
        <dbReference type="ChEBI" id="CHEBI:15377"/>
        <dbReference type="ChEBI" id="CHEBI:16199"/>
        <dbReference type="ChEBI" id="CHEBI:32682"/>
        <dbReference type="ChEBI" id="CHEBI:46911"/>
        <dbReference type="EC" id="3.5.3.1"/>
    </reaction>
</comment>
<gene>
    <name evidence="12" type="ORF">FA14DRAFT_141390</name>
</gene>
<comment type="pathway">
    <text evidence="1">Nitrogen metabolism; urea cycle; L-ornithine and urea from L-arginine: step 1/1.</text>
</comment>
<evidence type="ECO:0000313" key="13">
    <source>
        <dbReference type="Proteomes" id="UP000245771"/>
    </source>
</evidence>
<proteinExistence type="inferred from homology"/>
<dbReference type="PIRSF" id="PIRSF036979">
    <property type="entry name" value="Arginase"/>
    <property type="match status" value="1"/>
</dbReference>
<evidence type="ECO:0000256" key="6">
    <source>
        <dbReference type="ARBA" id="ARBA00022801"/>
    </source>
</evidence>
<feature type="binding site" evidence="8">
    <location>
        <position position="135"/>
    </location>
    <ligand>
        <name>Mn(2+)</name>
        <dbReference type="ChEBI" id="CHEBI:29035"/>
        <label>1</label>
    </ligand>
</feature>
<evidence type="ECO:0000256" key="5">
    <source>
        <dbReference type="ARBA" id="ARBA00022723"/>
    </source>
</evidence>
<dbReference type="GO" id="GO:0004053">
    <property type="term" value="F:arginase activity"/>
    <property type="evidence" value="ECO:0007669"/>
    <property type="project" value="UniProtKB-EC"/>
</dbReference>
<keyword evidence="13" id="KW-1185">Reference proteome</keyword>
<feature type="binding site" evidence="8">
    <location>
        <position position="247"/>
    </location>
    <ligand>
        <name>Mn(2+)</name>
        <dbReference type="ChEBI" id="CHEBI:29035"/>
        <label>1</label>
    </ligand>
</feature>
<keyword evidence="6 10" id="KW-0378">Hydrolase</keyword>
<dbReference type="EC" id="3.5.3.1" evidence="2 11"/>
<dbReference type="GO" id="GO:0030145">
    <property type="term" value="F:manganese ion binding"/>
    <property type="evidence" value="ECO:0007669"/>
    <property type="project" value="TreeGrafter"/>
</dbReference>
<dbReference type="PANTHER" id="PTHR43782">
    <property type="entry name" value="ARGINASE"/>
    <property type="match status" value="1"/>
</dbReference>
<keyword evidence="7 8" id="KW-0464">Manganese</keyword>
<comment type="cofactor">
    <cofactor evidence="8 11">
        <name>Mn(2+)</name>
        <dbReference type="ChEBI" id="CHEBI:29035"/>
    </cofactor>
    <text evidence="8 11">Binds 2 manganese ions per subunit.</text>
</comment>
<dbReference type="FunFam" id="3.40.800.10:FF:000009">
    <property type="entry name" value="Arginase"/>
    <property type="match status" value="1"/>
</dbReference>
<dbReference type="InterPro" id="IPR014033">
    <property type="entry name" value="Arginase"/>
</dbReference>
<dbReference type="FunCoup" id="A0A316VJ73">
    <property type="interactions" value="296"/>
</dbReference>